<dbReference type="Proteomes" id="UP001595791">
    <property type="component" value="Unassembled WGS sequence"/>
</dbReference>
<dbReference type="SUPFAM" id="SSF55073">
    <property type="entry name" value="Nucleotide cyclase"/>
    <property type="match status" value="1"/>
</dbReference>
<dbReference type="Gene3D" id="3.30.450.20">
    <property type="entry name" value="PAS domain"/>
    <property type="match status" value="2"/>
</dbReference>
<dbReference type="InterPro" id="IPR013655">
    <property type="entry name" value="PAS_fold_3"/>
</dbReference>
<dbReference type="CDD" id="cd00130">
    <property type="entry name" value="PAS"/>
    <property type="match status" value="1"/>
</dbReference>
<dbReference type="GO" id="GO:0052621">
    <property type="term" value="F:diguanylate cyclase activity"/>
    <property type="evidence" value="ECO:0007669"/>
    <property type="project" value="UniProtKB-EC"/>
</dbReference>
<dbReference type="InterPro" id="IPR000160">
    <property type="entry name" value="GGDEF_dom"/>
</dbReference>
<evidence type="ECO:0000313" key="3">
    <source>
        <dbReference type="EMBL" id="MFC4161181.1"/>
    </source>
</evidence>
<dbReference type="Pfam" id="PF08447">
    <property type="entry name" value="PAS_3"/>
    <property type="match status" value="1"/>
</dbReference>
<dbReference type="InterPro" id="IPR052155">
    <property type="entry name" value="Biofilm_reg_signaling"/>
</dbReference>
<gene>
    <name evidence="3" type="ORF">ACFOW7_17725</name>
</gene>
<dbReference type="EMBL" id="JBHSBU010000001">
    <property type="protein sequence ID" value="MFC4161181.1"/>
    <property type="molecule type" value="Genomic_DNA"/>
</dbReference>
<feature type="domain" description="GGDEF" evidence="2">
    <location>
        <begin position="352"/>
        <end position="485"/>
    </location>
</feature>
<dbReference type="PANTHER" id="PTHR44757">
    <property type="entry name" value="DIGUANYLATE CYCLASE DGCP"/>
    <property type="match status" value="1"/>
</dbReference>
<evidence type="ECO:0000259" key="2">
    <source>
        <dbReference type="PROSITE" id="PS50887"/>
    </source>
</evidence>
<evidence type="ECO:0000313" key="4">
    <source>
        <dbReference type="Proteomes" id="UP001595791"/>
    </source>
</evidence>
<dbReference type="EC" id="2.7.7.65" evidence="3"/>
<dbReference type="SMART" id="SM00267">
    <property type="entry name" value="GGDEF"/>
    <property type="match status" value="1"/>
</dbReference>
<dbReference type="CDD" id="cd01949">
    <property type="entry name" value="GGDEF"/>
    <property type="match status" value="1"/>
</dbReference>
<name>A0ABV8MV29_9NEIS</name>
<dbReference type="InterPro" id="IPR035965">
    <property type="entry name" value="PAS-like_dom_sf"/>
</dbReference>
<dbReference type="NCBIfam" id="TIGR00229">
    <property type="entry name" value="sensory_box"/>
    <property type="match status" value="1"/>
</dbReference>
<dbReference type="Gene3D" id="3.30.70.270">
    <property type="match status" value="1"/>
</dbReference>
<keyword evidence="3" id="KW-0548">Nucleotidyltransferase</keyword>
<dbReference type="NCBIfam" id="TIGR00254">
    <property type="entry name" value="GGDEF"/>
    <property type="match status" value="1"/>
</dbReference>
<protein>
    <submittedName>
        <fullName evidence="3">Diguanylate cyclase domain-containing protein</fullName>
        <ecNumber evidence="3">2.7.7.65</ecNumber>
    </submittedName>
</protein>
<sequence length="512" mass="56431">MECLPPLSELRLLPATEADAADWLVSAVPGRWQWQPRSGRLAVDQATLRLLGYQVDQLKMVPRWDQLIHPADQDRLLSAWRNASCQGWQLGLRLRTRRGRWGCVGLRARAANADGVVSGVVWPLRTLPVQHDPHFPQVLGLDEAVLLHDVNGAIVAWNAPAERLLGMSGEQLRGRSLTDPCWRTLDEDGRPLAIDSHPLWLSRAASQPCRDMVLGLLRPDGRWVWLSLDIEPVQWPGSRAVSMTTLRDITAERCASEARRLAAAVFEQARGSITICDPAGRLARVSQPIAAPPIQPAAEALLPEPAEPASVGRRHSQPTVAAYCDALTQLPNRLALLDAIQAALHQADNTGGLVGVAFIDLDRFRGINDRWGHAVGDLLLMEVAQRIRALLRSNDMVARLGGDEFALLFDHAASWRECVGSLERVLIEVARPVLVESRLLRVTASIGLTVYPDDRAGAIELLRHAEHAMQSAKLAGGDRYGLSRIVGKFLDWGGKKEIRQIDATSRGLYKKF</sequence>
<organism evidence="3 4">
    <name type="scientific">Chitinimonas lacunae</name>
    <dbReference type="NCBI Taxonomy" id="1963018"/>
    <lineage>
        <taxon>Bacteria</taxon>
        <taxon>Pseudomonadati</taxon>
        <taxon>Pseudomonadota</taxon>
        <taxon>Betaproteobacteria</taxon>
        <taxon>Neisseriales</taxon>
        <taxon>Chitinibacteraceae</taxon>
        <taxon>Chitinimonas</taxon>
    </lineage>
</organism>
<feature type="domain" description="PAS" evidence="1">
    <location>
        <begin position="141"/>
        <end position="177"/>
    </location>
</feature>
<dbReference type="Pfam" id="PF13426">
    <property type="entry name" value="PAS_9"/>
    <property type="match status" value="1"/>
</dbReference>
<dbReference type="PROSITE" id="PS50887">
    <property type="entry name" value="GGDEF"/>
    <property type="match status" value="1"/>
</dbReference>
<dbReference type="Pfam" id="PF00990">
    <property type="entry name" value="GGDEF"/>
    <property type="match status" value="1"/>
</dbReference>
<dbReference type="PANTHER" id="PTHR44757:SF2">
    <property type="entry name" value="BIOFILM ARCHITECTURE MAINTENANCE PROTEIN MBAA"/>
    <property type="match status" value="1"/>
</dbReference>
<dbReference type="SMART" id="SM00091">
    <property type="entry name" value="PAS"/>
    <property type="match status" value="2"/>
</dbReference>
<dbReference type="SUPFAM" id="SSF55785">
    <property type="entry name" value="PYP-like sensor domain (PAS domain)"/>
    <property type="match status" value="2"/>
</dbReference>
<keyword evidence="4" id="KW-1185">Reference proteome</keyword>
<dbReference type="InterPro" id="IPR029787">
    <property type="entry name" value="Nucleotide_cyclase"/>
</dbReference>
<proteinExistence type="predicted"/>
<dbReference type="InterPro" id="IPR000014">
    <property type="entry name" value="PAS"/>
</dbReference>
<comment type="caution">
    <text evidence="3">The sequence shown here is derived from an EMBL/GenBank/DDBJ whole genome shotgun (WGS) entry which is preliminary data.</text>
</comment>
<reference evidence="4" key="1">
    <citation type="journal article" date="2019" name="Int. J. Syst. Evol. Microbiol.">
        <title>The Global Catalogue of Microorganisms (GCM) 10K type strain sequencing project: providing services to taxonomists for standard genome sequencing and annotation.</title>
        <authorList>
            <consortium name="The Broad Institute Genomics Platform"/>
            <consortium name="The Broad Institute Genome Sequencing Center for Infectious Disease"/>
            <person name="Wu L."/>
            <person name="Ma J."/>
        </authorList>
    </citation>
    <scope>NUCLEOTIDE SEQUENCE [LARGE SCALE GENOMIC DNA]</scope>
    <source>
        <strain evidence="4">LMG 29894</strain>
    </source>
</reference>
<dbReference type="PROSITE" id="PS50112">
    <property type="entry name" value="PAS"/>
    <property type="match status" value="1"/>
</dbReference>
<keyword evidence="3" id="KW-0808">Transferase</keyword>
<dbReference type="InterPro" id="IPR043128">
    <property type="entry name" value="Rev_trsase/Diguanyl_cyclase"/>
</dbReference>
<evidence type="ECO:0000259" key="1">
    <source>
        <dbReference type="PROSITE" id="PS50112"/>
    </source>
</evidence>
<dbReference type="RefSeq" id="WP_378166837.1">
    <property type="nucleotide sequence ID" value="NZ_JBHSBU010000001.1"/>
</dbReference>
<accession>A0ABV8MV29</accession>